<dbReference type="Proteomes" id="UP000004277">
    <property type="component" value="Unassembled WGS sequence"/>
</dbReference>
<dbReference type="EMBL" id="AKCV02000006">
    <property type="protein sequence ID" value="TMS59516.1"/>
    <property type="molecule type" value="Genomic_DNA"/>
</dbReference>
<comment type="caution">
    <text evidence="1">The sequence shown here is derived from an EMBL/GenBank/DDBJ whole genome shotgun (WGS) entry which is preliminary data.</text>
</comment>
<reference evidence="1" key="1">
    <citation type="submission" date="2019-05" db="EMBL/GenBank/DDBJ databases">
        <title>Revised genome assembly of Burkholderiaceae (previously Ralstonia) sp. PBA.</title>
        <authorList>
            <person name="Gan H.M."/>
        </authorList>
    </citation>
    <scope>NUCLEOTIDE SEQUENCE</scope>
    <source>
        <strain evidence="1">PBA</strain>
    </source>
</reference>
<sequence length="531" mass="61050">MKTNPLDDFVDRLNTKHGEETWIPMYQSLNKDDKSEDGSFYAVLVSKESAVATLDRHGWDLMIDAGGPGFSSTFENGKEVTTYHRTHYEDFRRIAVYRTFHGRKEGYFELSEEFRLFHNLYHDGKSGTYLAFDETGDEVEVAKVARHEVLVRRSYLRSFMAATQMDLLLFFELTRHSRDSVSFEDEHRSDNLTFVRYSGPSYVTGYTSFTRILGKKLLHCDSLESCGVWPFERKKSFEEFIIGGDVDEPEVFSCDPDGLANYFGANPGAPHYLTPVFFKKEVMQKYYGSSEYEISDGHLSRHGAWSLRLDNNSSTHISVFLGDLGRDLPSKEQKYWRSFNIVPDGLRISETNFQRSFLGNFFDAKSPDLRFKYEFEKLQQAWFAKHGWYLFLPLDAKDEHFYQSIRSLLANQQSEFDSQVLALAKVTIDSVNVKALRMFVAGVDPEAKSISLLNELFSKLGISDLTAKTDFLRGVQSVRSTGVAHRKGTEYEKVIAKLRINDENYQAEFDEMLEGFVTILKEVREALKGES</sequence>
<evidence type="ECO:0000313" key="2">
    <source>
        <dbReference type="Proteomes" id="UP000004277"/>
    </source>
</evidence>
<accession>A0ACD3STF7</accession>
<keyword evidence="2" id="KW-1185">Reference proteome</keyword>
<gene>
    <name evidence="1" type="ORF">MW7_001215</name>
</gene>
<organism evidence="1 2">
    <name type="scientific">Imbroritus primus</name>
    <dbReference type="NCBI Taxonomy" id="3058603"/>
    <lineage>
        <taxon>Bacteria</taxon>
        <taxon>Pseudomonadati</taxon>
        <taxon>Pseudomonadota</taxon>
        <taxon>Betaproteobacteria</taxon>
        <taxon>Burkholderiales</taxon>
        <taxon>Burkholderiaceae</taxon>
        <taxon>Imbroritus</taxon>
    </lineage>
</organism>
<proteinExistence type="predicted"/>
<evidence type="ECO:0000313" key="1">
    <source>
        <dbReference type="EMBL" id="TMS59516.1"/>
    </source>
</evidence>
<name>A0ACD3STF7_9BURK</name>
<protein>
    <submittedName>
        <fullName evidence="1">Uncharacterized protein</fullName>
    </submittedName>
</protein>